<dbReference type="Pfam" id="PF01522">
    <property type="entry name" value="Polysacc_deac_1"/>
    <property type="match status" value="1"/>
</dbReference>
<dbReference type="Pfam" id="PF16403">
    <property type="entry name" value="Bact_surface_Ig-like"/>
    <property type="match status" value="3"/>
</dbReference>
<name>A0AAE3AI15_9FIRM</name>
<evidence type="ECO:0000313" key="3">
    <source>
        <dbReference type="Proteomes" id="UP001199319"/>
    </source>
</evidence>
<sequence>MKKKTIAALAAGGALLLAAVVIGVLSLVRGYFILLPPTHMQLNGRTEEHISAFAAYTDPGARLLRGGDPTDAAVTVEGRVNTDVPGDYTLTYQADFRGRSYTAKRLVHVEDREAPELTLTGQAEVTVSRYDLFQDPGATARDRCDGDLTASIQVTDKASGDVHTLTYTVTDKAGNAATATRRVTVRDIVAPVITLSGQRELFVPLGGAYQEPGYTAQDDADGDLTASVTRAGTVNTASPGVYTLTYTVTDKAGNTATATRQVSVYENSSGGSPVYLTFDDGPSDRVTPRVLDTLKEYNVHATFFIVNYGESGKALIRRMIDEGHTVAIHGYSHDYAAIYKSDEAFMQNIYRLRDRLRSDFGYEAAIIRFPGGSSNTVSRQYSVGIMSRLAQRVQAEGFTYFDWNVSSGDAAGTPVSSGQIYNNVTSALRHDRSNVVLMHDAGAKGTTADALPDIIRYCLANGYSIQPITPATKPVHHGIAN</sequence>
<dbReference type="Gene3D" id="2.60.40.10">
    <property type="entry name" value="Immunoglobulins"/>
    <property type="match status" value="3"/>
</dbReference>
<dbReference type="GO" id="GO:0016810">
    <property type="term" value="F:hydrolase activity, acting on carbon-nitrogen (but not peptide) bonds"/>
    <property type="evidence" value="ECO:0007669"/>
    <property type="project" value="InterPro"/>
</dbReference>
<dbReference type="FunFam" id="2.60.40.10:FF:002029">
    <property type="entry name" value="Predicted protein"/>
    <property type="match status" value="1"/>
</dbReference>
<dbReference type="AlphaFoldDB" id="A0AAE3AI15"/>
<dbReference type="GO" id="GO:0005975">
    <property type="term" value="P:carbohydrate metabolic process"/>
    <property type="evidence" value="ECO:0007669"/>
    <property type="project" value="InterPro"/>
</dbReference>
<organism evidence="2 3">
    <name type="scientific">Brotocaccenecus cirricatena</name>
    <dbReference type="NCBI Taxonomy" id="3064195"/>
    <lineage>
        <taxon>Bacteria</taxon>
        <taxon>Bacillati</taxon>
        <taxon>Bacillota</taxon>
        <taxon>Clostridia</taxon>
        <taxon>Eubacteriales</taxon>
        <taxon>Oscillospiraceae</taxon>
        <taxon>Brotocaccenecus</taxon>
    </lineage>
</organism>
<dbReference type="InterPro" id="IPR032179">
    <property type="entry name" value="Cry22Aa_Ig-like"/>
</dbReference>
<dbReference type="RefSeq" id="WP_302929612.1">
    <property type="nucleotide sequence ID" value="NZ_JAJEPW010000048.1"/>
</dbReference>
<dbReference type="InterPro" id="IPR011330">
    <property type="entry name" value="Glyco_hydro/deAcase_b/a-brl"/>
</dbReference>
<reference evidence="2" key="1">
    <citation type="submission" date="2021-10" db="EMBL/GenBank/DDBJ databases">
        <title>Anaerobic single-cell dispensing facilitates the cultivation of human gut bacteria.</title>
        <authorList>
            <person name="Afrizal A."/>
        </authorList>
    </citation>
    <scope>NUCLEOTIDE SEQUENCE</scope>
    <source>
        <strain evidence="2">CLA-AA-H272</strain>
    </source>
</reference>
<accession>A0AAE3AI15</accession>
<feature type="domain" description="NodB homology" evidence="1">
    <location>
        <begin position="272"/>
        <end position="466"/>
    </location>
</feature>
<proteinExistence type="predicted"/>
<keyword evidence="3" id="KW-1185">Reference proteome</keyword>
<dbReference type="CDD" id="cd00146">
    <property type="entry name" value="PKD"/>
    <property type="match status" value="1"/>
</dbReference>
<evidence type="ECO:0000313" key="2">
    <source>
        <dbReference type="EMBL" id="MCC2130421.1"/>
    </source>
</evidence>
<dbReference type="InterPro" id="IPR050248">
    <property type="entry name" value="Polysacc_deacetylase_ArnD"/>
</dbReference>
<gene>
    <name evidence="2" type="ORF">LKD37_13010</name>
</gene>
<dbReference type="PANTHER" id="PTHR10587">
    <property type="entry name" value="GLYCOSYL TRANSFERASE-RELATED"/>
    <property type="match status" value="1"/>
</dbReference>
<dbReference type="SUPFAM" id="SSF88713">
    <property type="entry name" value="Glycoside hydrolase/deacetylase"/>
    <property type="match status" value="1"/>
</dbReference>
<comment type="caution">
    <text evidence="2">The sequence shown here is derived from an EMBL/GenBank/DDBJ whole genome shotgun (WGS) entry which is preliminary data.</text>
</comment>
<dbReference type="PANTHER" id="PTHR10587:SF125">
    <property type="entry name" value="POLYSACCHARIDE DEACETYLASE YHEN-RELATED"/>
    <property type="match status" value="1"/>
</dbReference>
<dbReference type="EMBL" id="JAJEPW010000048">
    <property type="protein sequence ID" value="MCC2130421.1"/>
    <property type="molecule type" value="Genomic_DNA"/>
</dbReference>
<dbReference type="InterPro" id="IPR013783">
    <property type="entry name" value="Ig-like_fold"/>
</dbReference>
<dbReference type="Gene3D" id="3.20.20.370">
    <property type="entry name" value="Glycoside hydrolase/deacetylase"/>
    <property type="match status" value="1"/>
</dbReference>
<dbReference type="PROSITE" id="PS51677">
    <property type="entry name" value="NODB"/>
    <property type="match status" value="1"/>
</dbReference>
<evidence type="ECO:0000259" key="1">
    <source>
        <dbReference type="PROSITE" id="PS51677"/>
    </source>
</evidence>
<protein>
    <submittedName>
        <fullName evidence="2">Polysaccharide deacetylase family protein</fullName>
    </submittedName>
</protein>
<dbReference type="CDD" id="cd10944">
    <property type="entry name" value="CE4_SmPgdA_like"/>
    <property type="match status" value="1"/>
</dbReference>
<dbReference type="InterPro" id="IPR002509">
    <property type="entry name" value="NODB_dom"/>
</dbReference>
<dbReference type="Proteomes" id="UP001199319">
    <property type="component" value="Unassembled WGS sequence"/>
</dbReference>